<gene>
    <name evidence="4" type="primary">SIGLEC10</name>
</gene>
<keyword evidence="2" id="KW-1133">Transmembrane helix</keyword>
<reference evidence="4" key="1">
    <citation type="submission" date="2025-08" db="UniProtKB">
        <authorList>
            <consortium name="RefSeq"/>
        </authorList>
    </citation>
    <scope>IDENTIFICATION</scope>
</reference>
<sequence length="162" mass="18038">MFSRPYPCADKKGSISTAFSKGVFLGTGITTLLSLCLILIIVNTLRKKWTQAETLRPRVSRSSTILDYINVIPNTGPLARNRKAKPSSPSQSPSPGVHPPEPKKNQKELQFASPSGPRPKSSTQGPEYENSQEELHYATLKFLDLRPRLEDTQADYAEVKFH</sequence>
<feature type="region of interest" description="Disordered" evidence="1">
    <location>
        <begin position="75"/>
        <end position="134"/>
    </location>
</feature>
<proteinExistence type="predicted"/>
<evidence type="ECO:0000256" key="1">
    <source>
        <dbReference type="SAM" id="MobiDB-lite"/>
    </source>
</evidence>
<evidence type="ECO:0000313" key="3">
    <source>
        <dbReference type="Proteomes" id="UP000694923"/>
    </source>
</evidence>
<evidence type="ECO:0000313" key="4">
    <source>
        <dbReference type="RefSeq" id="XP_008586543.1"/>
    </source>
</evidence>
<organism evidence="3 4">
    <name type="scientific">Galeopterus variegatus</name>
    <name type="common">Malayan flying lemur</name>
    <name type="synonym">Cynocephalus variegatus</name>
    <dbReference type="NCBI Taxonomy" id="482537"/>
    <lineage>
        <taxon>Eukaryota</taxon>
        <taxon>Metazoa</taxon>
        <taxon>Chordata</taxon>
        <taxon>Craniata</taxon>
        <taxon>Vertebrata</taxon>
        <taxon>Euteleostomi</taxon>
        <taxon>Mammalia</taxon>
        <taxon>Eutheria</taxon>
        <taxon>Euarchontoglires</taxon>
        <taxon>Dermoptera</taxon>
        <taxon>Cynocephalidae</taxon>
        <taxon>Galeopterus</taxon>
    </lineage>
</organism>
<protein>
    <submittedName>
        <fullName evidence="4">Sialic acid-binding Ig-like lectin 10</fullName>
    </submittedName>
</protein>
<evidence type="ECO:0000256" key="2">
    <source>
        <dbReference type="SAM" id="Phobius"/>
    </source>
</evidence>
<name>A0ABM0S102_GALVR</name>
<accession>A0ABM0S102</accession>
<keyword evidence="2" id="KW-0812">Transmembrane</keyword>
<feature type="compositionally biased region" description="Low complexity" evidence="1">
    <location>
        <begin position="86"/>
        <end position="95"/>
    </location>
</feature>
<feature type="transmembrane region" description="Helical" evidence="2">
    <location>
        <begin position="23"/>
        <end position="42"/>
    </location>
</feature>
<keyword evidence="2" id="KW-0472">Membrane</keyword>
<dbReference type="RefSeq" id="XP_008586543.1">
    <property type="nucleotide sequence ID" value="XM_008588321.1"/>
</dbReference>
<dbReference type="Proteomes" id="UP000694923">
    <property type="component" value="Unplaced"/>
</dbReference>
<keyword evidence="3" id="KW-1185">Reference proteome</keyword>
<dbReference type="GeneID" id="103603744"/>